<dbReference type="InterPro" id="IPR001611">
    <property type="entry name" value="Leu-rich_rpt"/>
</dbReference>
<dbReference type="PROSITE" id="PS50104">
    <property type="entry name" value="TIR"/>
    <property type="match status" value="1"/>
</dbReference>
<feature type="transmembrane region" description="Helical" evidence="11">
    <location>
        <begin position="677"/>
        <end position="702"/>
    </location>
</feature>
<dbReference type="SMART" id="SM00364">
    <property type="entry name" value="LRR_BAC"/>
    <property type="match status" value="7"/>
</dbReference>
<reference evidence="14" key="1">
    <citation type="submission" date="2022-07" db="EMBL/GenBank/DDBJ databases">
        <authorList>
            <person name="Trinca V."/>
            <person name="Uliana J.V.C."/>
            <person name="Torres T.T."/>
            <person name="Ward R.J."/>
            <person name="Monesi N."/>
        </authorList>
    </citation>
    <scope>NUCLEOTIDE SEQUENCE</scope>
    <source>
        <strain evidence="14">HSMRA1968</strain>
        <tissue evidence="14">Whole embryos</tissue>
    </source>
</reference>
<accession>A0A9Q0MU78</accession>
<evidence type="ECO:0000256" key="2">
    <source>
        <dbReference type="ARBA" id="ARBA00009634"/>
    </source>
</evidence>
<protein>
    <submittedName>
        <fullName evidence="14">Protein toll</fullName>
    </submittedName>
</protein>
<dbReference type="OrthoDB" id="1421090at2759"/>
<dbReference type="InterPro" id="IPR026906">
    <property type="entry name" value="LRR_5"/>
</dbReference>
<dbReference type="AlphaFoldDB" id="A0A9Q0MU78"/>
<evidence type="ECO:0000313" key="14">
    <source>
        <dbReference type="EMBL" id="KAJ6637234.1"/>
    </source>
</evidence>
<dbReference type="PIRSF" id="PIRSF037595">
    <property type="entry name" value="Toll-like_receptor"/>
    <property type="match status" value="1"/>
</dbReference>
<feature type="signal peptide" evidence="12">
    <location>
        <begin position="1"/>
        <end position="18"/>
    </location>
</feature>
<dbReference type="GO" id="GO:0005886">
    <property type="term" value="C:plasma membrane"/>
    <property type="evidence" value="ECO:0007669"/>
    <property type="project" value="TreeGrafter"/>
</dbReference>
<evidence type="ECO:0000256" key="8">
    <source>
        <dbReference type="ARBA" id="ARBA00023136"/>
    </source>
</evidence>
<evidence type="ECO:0000259" key="13">
    <source>
        <dbReference type="PROSITE" id="PS50104"/>
    </source>
</evidence>
<dbReference type="GO" id="GO:0006955">
    <property type="term" value="P:immune response"/>
    <property type="evidence" value="ECO:0007669"/>
    <property type="project" value="InterPro"/>
</dbReference>
<evidence type="ECO:0000256" key="10">
    <source>
        <dbReference type="ARBA" id="ARBA00023180"/>
    </source>
</evidence>
<comment type="caution">
    <text evidence="14">The sequence shown here is derived from an EMBL/GenBank/DDBJ whole genome shotgun (WGS) entry which is preliminary data.</text>
</comment>
<keyword evidence="7 11" id="KW-1133">Transmembrane helix</keyword>
<dbReference type="Pfam" id="PF01582">
    <property type="entry name" value="TIR"/>
    <property type="match status" value="1"/>
</dbReference>
<dbReference type="SMART" id="SM00369">
    <property type="entry name" value="LRR_TYP"/>
    <property type="match status" value="11"/>
</dbReference>
<evidence type="ECO:0000256" key="7">
    <source>
        <dbReference type="ARBA" id="ARBA00022989"/>
    </source>
</evidence>
<evidence type="ECO:0000313" key="15">
    <source>
        <dbReference type="Proteomes" id="UP001151699"/>
    </source>
</evidence>
<dbReference type="GO" id="GO:0004888">
    <property type="term" value="F:transmembrane signaling receptor activity"/>
    <property type="evidence" value="ECO:0007669"/>
    <property type="project" value="InterPro"/>
</dbReference>
<feature type="chain" id="PRO_5040132533" evidence="12">
    <location>
        <begin position="19"/>
        <end position="874"/>
    </location>
</feature>
<keyword evidence="4 11" id="KW-0812">Transmembrane</keyword>
<dbReference type="SMART" id="SM00255">
    <property type="entry name" value="TIR"/>
    <property type="match status" value="1"/>
</dbReference>
<keyword evidence="15" id="KW-1185">Reference proteome</keyword>
<comment type="subcellular location">
    <subcellularLocation>
        <location evidence="1">Membrane</location>
        <topology evidence="1">Single-pass type I membrane protein</topology>
    </subcellularLocation>
</comment>
<keyword evidence="5 12" id="KW-0732">Signal</keyword>
<keyword evidence="8 11" id="KW-0472">Membrane</keyword>
<dbReference type="Pfam" id="PF13306">
    <property type="entry name" value="LRR_5"/>
    <property type="match status" value="1"/>
</dbReference>
<comment type="similarity">
    <text evidence="2">Belongs to the Toll-like receptor family.</text>
</comment>
<dbReference type="PANTHER" id="PTHR24365:SF541">
    <property type="entry name" value="PROTEIN TOLL-RELATED"/>
    <property type="match status" value="1"/>
</dbReference>
<evidence type="ECO:0000256" key="5">
    <source>
        <dbReference type="ARBA" id="ARBA00022729"/>
    </source>
</evidence>
<keyword evidence="3" id="KW-0433">Leucine-rich repeat</keyword>
<evidence type="ECO:0000256" key="3">
    <source>
        <dbReference type="ARBA" id="ARBA00022614"/>
    </source>
</evidence>
<organism evidence="14 15">
    <name type="scientific">Pseudolycoriella hygida</name>
    <dbReference type="NCBI Taxonomy" id="35572"/>
    <lineage>
        <taxon>Eukaryota</taxon>
        <taxon>Metazoa</taxon>
        <taxon>Ecdysozoa</taxon>
        <taxon>Arthropoda</taxon>
        <taxon>Hexapoda</taxon>
        <taxon>Insecta</taxon>
        <taxon>Pterygota</taxon>
        <taxon>Neoptera</taxon>
        <taxon>Endopterygota</taxon>
        <taxon>Diptera</taxon>
        <taxon>Nematocera</taxon>
        <taxon>Sciaroidea</taxon>
        <taxon>Sciaridae</taxon>
        <taxon>Pseudolycoriella</taxon>
    </lineage>
</organism>
<feature type="domain" description="TIR" evidence="13">
    <location>
        <begin position="731"/>
        <end position="869"/>
    </location>
</feature>
<keyword evidence="10" id="KW-0325">Glycoprotein</keyword>
<dbReference type="Proteomes" id="UP001151699">
    <property type="component" value="Chromosome X"/>
</dbReference>
<proteinExistence type="inferred from homology"/>
<evidence type="ECO:0000256" key="9">
    <source>
        <dbReference type="ARBA" id="ARBA00023170"/>
    </source>
</evidence>
<dbReference type="PRINTS" id="PR01537">
    <property type="entry name" value="INTRLKN1R1F"/>
</dbReference>
<keyword evidence="9" id="KW-0675">Receptor</keyword>
<dbReference type="PROSITE" id="PS51450">
    <property type="entry name" value="LRR"/>
    <property type="match status" value="4"/>
</dbReference>
<dbReference type="SUPFAM" id="SSF52200">
    <property type="entry name" value="Toll/Interleukin receptor TIR domain"/>
    <property type="match status" value="1"/>
</dbReference>
<dbReference type="InterPro" id="IPR017241">
    <property type="entry name" value="Toll-like_receptor"/>
</dbReference>
<evidence type="ECO:0000256" key="11">
    <source>
        <dbReference type="SAM" id="Phobius"/>
    </source>
</evidence>
<dbReference type="InterPro" id="IPR003591">
    <property type="entry name" value="Leu-rich_rpt_typical-subtyp"/>
</dbReference>
<gene>
    <name evidence="14" type="primary">Tl_0</name>
    <name evidence="14" type="ORF">Bhyg_09964</name>
</gene>
<dbReference type="Gene3D" id="3.80.10.10">
    <property type="entry name" value="Ribonuclease Inhibitor"/>
    <property type="match status" value="3"/>
</dbReference>
<dbReference type="PROSITE" id="PS51257">
    <property type="entry name" value="PROKAR_LIPOPROTEIN"/>
    <property type="match status" value="1"/>
</dbReference>
<evidence type="ECO:0000256" key="6">
    <source>
        <dbReference type="ARBA" id="ARBA00022737"/>
    </source>
</evidence>
<dbReference type="GO" id="GO:0002224">
    <property type="term" value="P:toll-like receptor signaling pathway"/>
    <property type="evidence" value="ECO:0007669"/>
    <property type="project" value="InterPro"/>
</dbReference>
<dbReference type="InterPro" id="IPR000157">
    <property type="entry name" value="TIR_dom"/>
</dbReference>
<dbReference type="Gene3D" id="3.40.50.10140">
    <property type="entry name" value="Toll/interleukin-1 receptor homology (TIR) domain"/>
    <property type="match status" value="1"/>
</dbReference>
<dbReference type="PANTHER" id="PTHR24365">
    <property type="entry name" value="TOLL-LIKE RECEPTOR"/>
    <property type="match status" value="1"/>
</dbReference>
<sequence length="874" mass="100534">MSAKLVLMILVILRGCYTYDLSSDSQISSNTLVSCIVADERITIECGRKNDSYQHNMNEKIHEVTIINCSIQDGHGFDAELERCEIKGEIVTFQANKVRSLKGLFRSGFAKLENLILYRNQITEVNEDAFSQVPNLKKLDLGRNIIVRLHKYSFSKCVELNVLKLNGNRLSTLPDGIFEKQKKLEILYLNANRLESITKETFEGLDSLIVLNLELNNFKYISEDVFQNIPRLRRIQFGNSKIQIPRNIFAHHVNLTYVDLLKVNVTNGLNVTNLERLVIKSSEVMTISGLSKVKYLKINESVIRSLDENTFQNQSHMISLDLSSNNLTNLPDRLFRDLKNLKWLHLHHNSLANISENIFKYLENLTSIDLSYNCLTIIPPHAFAYSKHLKSVNLANNRFTKIPYNLMKIDNLHELNLESNEISSVKYNELRSTNIFLNSTSSLQINLDNNPLKCDCTMYEFLLEKGKVANVFNNLCLYDEHTLKICATRKLFSDIWNCPNGCECLQRKKEDGGEIKLLCAGKGLQKVPEIFSDNVTSLELDIRNNNLTELPKLRTNSQIVVIRASNNQITEIESDNLPPNLRVLDVSDNNIQRISANFLNYLKNHESLEIISLNGNPFLCRCSNDSELFIAVAKEHNSLIDLQDVKCNISNSSHPLLNGLLERHCLAKSFESTENSYLSLMQMCIVLSVLSILGGITGILCYKYKQFIKVWLYAHNACLWWVDEEYLDRHKKYDAFISYSQFDCDFAYKLIIKLENGENANRKFSLCVHERNFIPGQLIAQSIAESVENSRRTIIILSSNFIKSEWAMHEFHYAFCKSLAEKRNRLIIVKVGDIGDIDKLDDTIKSYVKTRTYIESEDKWFWDKLVYALTHRTI</sequence>
<dbReference type="EMBL" id="WJQU01000003">
    <property type="protein sequence ID" value="KAJ6637234.1"/>
    <property type="molecule type" value="Genomic_DNA"/>
</dbReference>
<keyword evidence="6" id="KW-0677">Repeat</keyword>
<dbReference type="Pfam" id="PF13855">
    <property type="entry name" value="LRR_8"/>
    <property type="match status" value="1"/>
</dbReference>
<name>A0A9Q0MU78_9DIPT</name>
<dbReference type="FunFam" id="3.80.10.10:FF:001164">
    <property type="entry name" value="GH01279p"/>
    <property type="match status" value="1"/>
</dbReference>
<dbReference type="InterPro" id="IPR032675">
    <property type="entry name" value="LRR_dom_sf"/>
</dbReference>
<evidence type="ECO:0000256" key="12">
    <source>
        <dbReference type="SAM" id="SignalP"/>
    </source>
</evidence>
<dbReference type="SUPFAM" id="SSF52058">
    <property type="entry name" value="L domain-like"/>
    <property type="match status" value="1"/>
</dbReference>
<evidence type="ECO:0000256" key="1">
    <source>
        <dbReference type="ARBA" id="ARBA00004479"/>
    </source>
</evidence>
<dbReference type="InterPro" id="IPR035897">
    <property type="entry name" value="Toll_tir_struct_dom_sf"/>
</dbReference>
<evidence type="ECO:0000256" key="4">
    <source>
        <dbReference type="ARBA" id="ARBA00022692"/>
    </source>
</evidence>